<dbReference type="Proteomes" id="UP000756921">
    <property type="component" value="Unassembled WGS sequence"/>
</dbReference>
<evidence type="ECO:0000256" key="1">
    <source>
        <dbReference type="ARBA" id="ARBA00006734"/>
    </source>
</evidence>
<keyword evidence="4" id="KW-0677">Repeat</keyword>
<proteinExistence type="inferred from homology"/>
<accession>A0A9P6KU84</accession>
<sequence>MSPPPTQHAQLQELAYNALNHYFRAHPDLTPEIEVLPPAFEPTDALILEDGANLGVPKKILALAFVHARRLFFAHHKLDGFTAQTTTHDATRVMLLFDPEHLTAANSRKRYLLDLQREDTVVEALHAERRFLDSILTSPLHRQSKSPTLWAHRAWWSDMLISRLSCSDWGIFFTTELDAAIKSGERHPKNYYAWQYARRVVEKSGEWLSGEEFEDFISECAEKVSRWCMRHVGDISGFSFLMYVLGRVSAPDERARVVEEIVTYGLNVQLANESLWTFVRMALASGLIEEAMKNNMLRELGKCGEEQNGESRLFSARLSETLYWIAENEVVNDSPRMEDGIWDFK</sequence>
<dbReference type="Pfam" id="PF01239">
    <property type="entry name" value="PPTA"/>
    <property type="match status" value="1"/>
</dbReference>
<dbReference type="GO" id="GO:0005737">
    <property type="term" value="C:cytoplasm"/>
    <property type="evidence" value="ECO:0007669"/>
    <property type="project" value="TreeGrafter"/>
</dbReference>
<reference evidence="5" key="1">
    <citation type="journal article" date="2020" name="Mol. Plant Microbe Interact.">
        <title>Genome Sequence of the Biocontrol Agent Coniothyrium minitans strain Conio (IMI 134523).</title>
        <authorList>
            <person name="Patel D."/>
            <person name="Shittu T.A."/>
            <person name="Baroncelli R."/>
            <person name="Muthumeenakshi S."/>
            <person name="Osborne T.H."/>
            <person name="Janganan T.K."/>
            <person name="Sreenivasaprasad S."/>
        </authorList>
    </citation>
    <scope>NUCLEOTIDE SEQUENCE</scope>
    <source>
        <strain evidence="5">Conio</strain>
    </source>
</reference>
<keyword evidence="3" id="KW-0808">Transferase</keyword>
<evidence type="ECO:0000256" key="2">
    <source>
        <dbReference type="ARBA" id="ARBA00022602"/>
    </source>
</evidence>
<name>A0A9P6KU84_9PLEO</name>
<evidence type="ECO:0000256" key="4">
    <source>
        <dbReference type="ARBA" id="ARBA00022737"/>
    </source>
</evidence>
<evidence type="ECO:0000256" key="3">
    <source>
        <dbReference type="ARBA" id="ARBA00022679"/>
    </source>
</evidence>
<dbReference type="PANTHER" id="PTHR11129">
    <property type="entry name" value="PROTEIN FARNESYLTRANSFERASE ALPHA SUBUNIT/RAB GERANYLGERANYL TRANSFERASE ALPHA SUBUNIT"/>
    <property type="match status" value="1"/>
</dbReference>
<dbReference type="GO" id="GO:0008318">
    <property type="term" value="F:protein prenyltransferase activity"/>
    <property type="evidence" value="ECO:0007669"/>
    <property type="project" value="InterPro"/>
</dbReference>
<dbReference type="SUPFAM" id="SSF48439">
    <property type="entry name" value="Protein prenylyltransferase"/>
    <property type="match status" value="1"/>
</dbReference>
<dbReference type="AlphaFoldDB" id="A0A9P6KU84"/>
<comment type="caution">
    <text evidence="5">The sequence shown here is derived from an EMBL/GenBank/DDBJ whole genome shotgun (WGS) entry which is preliminary data.</text>
</comment>
<keyword evidence="2" id="KW-0637">Prenyltransferase</keyword>
<evidence type="ECO:0000313" key="5">
    <source>
        <dbReference type="EMBL" id="KAF9738549.1"/>
    </source>
</evidence>
<evidence type="ECO:0008006" key="7">
    <source>
        <dbReference type="Google" id="ProtNLM"/>
    </source>
</evidence>
<dbReference type="InterPro" id="IPR002088">
    <property type="entry name" value="Prenyl_trans_a"/>
</dbReference>
<protein>
    <recommendedName>
        <fullName evidence="7">Protein prenylyltransferase</fullName>
    </recommendedName>
</protein>
<organism evidence="5 6">
    <name type="scientific">Paraphaeosphaeria minitans</name>
    <dbReference type="NCBI Taxonomy" id="565426"/>
    <lineage>
        <taxon>Eukaryota</taxon>
        <taxon>Fungi</taxon>
        <taxon>Dikarya</taxon>
        <taxon>Ascomycota</taxon>
        <taxon>Pezizomycotina</taxon>
        <taxon>Dothideomycetes</taxon>
        <taxon>Pleosporomycetidae</taxon>
        <taxon>Pleosporales</taxon>
        <taxon>Massarineae</taxon>
        <taxon>Didymosphaeriaceae</taxon>
        <taxon>Paraphaeosphaeria</taxon>
    </lineage>
</organism>
<gene>
    <name evidence="5" type="ORF">PMIN01_03832</name>
</gene>
<dbReference type="EMBL" id="WJXW01000003">
    <property type="protein sequence ID" value="KAF9738549.1"/>
    <property type="molecule type" value="Genomic_DNA"/>
</dbReference>
<keyword evidence="6" id="KW-1185">Reference proteome</keyword>
<comment type="similarity">
    <text evidence="1">Belongs to the protein prenyltransferase subunit alpha family.</text>
</comment>
<dbReference type="PANTHER" id="PTHR11129:SF3">
    <property type="entry name" value="PROTEIN PRENYLTRANSFERASE ALPHA SUBUNIT REPEAT-CONTAINING PROTEIN 1"/>
    <property type="match status" value="1"/>
</dbReference>
<dbReference type="OrthoDB" id="5358702at2759"/>
<evidence type="ECO:0000313" key="6">
    <source>
        <dbReference type="Proteomes" id="UP000756921"/>
    </source>
</evidence>
<dbReference type="Gene3D" id="1.25.40.120">
    <property type="entry name" value="Protein prenylyltransferase"/>
    <property type="match status" value="1"/>
</dbReference>